<gene>
    <name evidence="1" type="ORF">JT25_003260</name>
</gene>
<reference evidence="1 2" key="1">
    <citation type="journal article" date="2015" name="Environ. Microbiol.">
        <title>Methane oxidation coupled to nitrate reduction under hypoxia by the Gammaproteobacterium Methylomonas denitrificans, sp. nov. type strain FJG1.</title>
        <authorList>
            <person name="Kits K.D."/>
            <person name="Klotz M.G."/>
            <person name="Stein L.Y."/>
        </authorList>
    </citation>
    <scope>NUCLEOTIDE SEQUENCE [LARGE SCALE GENOMIC DNA]</scope>
    <source>
        <strain evidence="1 2">FJG1</strain>
    </source>
</reference>
<protein>
    <submittedName>
        <fullName evidence="1">Uncharacterized protein</fullName>
    </submittedName>
</protein>
<accession>A0A140E542</accession>
<dbReference type="OrthoDB" id="5573273at2"/>
<keyword evidence="2" id="KW-1185">Reference proteome</keyword>
<dbReference type="AlphaFoldDB" id="A0A140E542"/>
<dbReference type="Proteomes" id="UP000030512">
    <property type="component" value="Chromosome"/>
</dbReference>
<dbReference type="KEGG" id="mdn:JT25_003260"/>
<sequence length="124" mass="14063">MIDDILRIFDFLSPKQTESTQPVRKSMAIPLDPRLNALNLCKTILTKLDAAEADVLQNIDDPKRAWELLSNIRQLRRETFVDLQSLLPDGFLFDEPKLELARPVRTVMTQTGATLAVFNGGQIR</sequence>
<evidence type="ECO:0000313" key="2">
    <source>
        <dbReference type="Proteomes" id="UP000030512"/>
    </source>
</evidence>
<proteinExistence type="predicted"/>
<organism evidence="1 2">
    <name type="scientific">Methylomonas denitrificans</name>
    <dbReference type="NCBI Taxonomy" id="1538553"/>
    <lineage>
        <taxon>Bacteria</taxon>
        <taxon>Pseudomonadati</taxon>
        <taxon>Pseudomonadota</taxon>
        <taxon>Gammaproteobacteria</taxon>
        <taxon>Methylococcales</taxon>
        <taxon>Methylococcaceae</taxon>
        <taxon>Methylomonas</taxon>
    </lineage>
</organism>
<evidence type="ECO:0000313" key="1">
    <source>
        <dbReference type="EMBL" id="AMK75516.1"/>
    </source>
</evidence>
<name>A0A140E542_9GAMM</name>
<dbReference type="EMBL" id="CP014476">
    <property type="protein sequence ID" value="AMK75516.1"/>
    <property type="molecule type" value="Genomic_DNA"/>
</dbReference>